<sequence>MRLFRIFRAKPEAGTPRHEPRTPAPSRVLSDAAYLRRYFKTLLILALLGVVLIVPYTWWWLYESGDVAVERAVAEQAQDGFALFGSGVSQDFVDYKLRLYAAVKPDITAVGSSRVMQFRAAYFRKPFLNMGGVAGNLAVLRSTLDAMLRIHKPQAVILGLDFWWFMPQWEARPFEDVPPTRGSYNYGFESLKKPWSWLLDGKISLTELAAPLLGAFGHGFRAGRYGIMAQQTDDGFGPDGSWYYTADVTGQKRPFDYQFSDTLSQVRHGIKAFYRARPDQEAPSPEHLDAFAEIYCRLKARGIQTFVFIAPLSERVLAAMREHQEGYPHLFALREALLARGIDVLDLTDPRAFASGDCEFIDGFHGGEVTYARVLRAMADRWPALLSYVNMERLNAAIRDRQGHALVPDERLTGLPETDFMRFGCPKRQP</sequence>
<dbReference type="RefSeq" id="WP_154511136.1">
    <property type="nucleotide sequence ID" value="NZ_DBFWWU010000033.1"/>
</dbReference>
<evidence type="ECO:0000256" key="1">
    <source>
        <dbReference type="SAM" id="Phobius"/>
    </source>
</evidence>
<protein>
    <submittedName>
        <fullName evidence="2">Uncharacterized protein</fullName>
    </submittedName>
</protein>
<gene>
    <name evidence="2" type="ORF">FYJ44_08550</name>
</gene>
<accession>A0A6L5XLT6</accession>
<name>A0A6L5XLT6_9BACT</name>
<dbReference type="Proteomes" id="UP000477488">
    <property type="component" value="Unassembled WGS sequence"/>
</dbReference>
<dbReference type="EMBL" id="VUMH01000007">
    <property type="protein sequence ID" value="MSS28088.1"/>
    <property type="molecule type" value="Genomic_DNA"/>
</dbReference>
<evidence type="ECO:0000313" key="3">
    <source>
        <dbReference type="Proteomes" id="UP000477488"/>
    </source>
</evidence>
<comment type="caution">
    <text evidence="2">The sequence shown here is derived from an EMBL/GenBank/DDBJ whole genome shotgun (WGS) entry which is preliminary data.</text>
</comment>
<keyword evidence="1" id="KW-1133">Transmembrane helix</keyword>
<keyword evidence="1" id="KW-0472">Membrane</keyword>
<dbReference type="AlphaFoldDB" id="A0A6L5XLT6"/>
<evidence type="ECO:0000313" key="2">
    <source>
        <dbReference type="EMBL" id="MSS28088.1"/>
    </source>
</evidence>
<feature type="transmembrane region" description="Helical" evidence="1">
    <location>
        <begin position="42"/>
        <end position="61"/>
    </location>
</feature>
<keyword evidence="3" id="KW-1185">Reference proteome</keyword>
<keyword evidence="1" id="KW-0812">Transmembrane</keyword>
<reference evidence="2 3" key="1">
    <citation type="submission" date="2019-09" db="EMBL/GenBank/DDBJ databases">
        <title>In-depth cultivation of the pig gut microbiome towards novel bacterial diversity and tailored functional studies.</title>
        <authorList>
            <person name="Wylensek D."/>
            <person name="Hitch T.C.A."/>
            <person name="Clavel T."/>
        </authorList>
    </citation>
    <scope>NUCLEOTIDE SEQUENCE [LARGE SCALE GENOMIC DNA]</scope>
    <source>
        <strain evidence="2 3">PG-178-WT-4</strain>
    </source>
</reference>
<proteinExistence type="predicted"/>
<organism evidence="2 3">
    <name type="scientific">Desulfovibrio porci</name>
    <dbReference type="NCBI Taxonomy" id="2605782"/>
    <lineage>
        <taxon>Bacteria</taxon>
        <taxon>Pseudomonadati</taxon>
        <taxon>Thermodesulfobacteriota</taxon>
        <taxon>Desulfovibrionia</taxon>
        <taxon>Desulfovibrionales</taxon>
        <taxon>Desulfovibrionaceae</taxon>
        <taxon>Desulfovibrio</taxon>
    </lineage>
</organism>